<dbReference type="PANTHER" id="PTHR48207:SF3">
    <property type="entry name" value="SUCCINATE--HYDROXYMETHYLGLUTARATE COA-TRANSFERASE"/>
    <property type="match status" value="1"/>
</dbReference>
<dbReference type="EMBL" id="PVZF01000009">
    <property type="protein sequence ID" value="PRY13047.1"/>
    <property type="molecule type" value="Genomic_DNA"/>
</dbReference>
<dbReference type="InterPro" id="IPR023606">
    <property type="entry name" value="CoA-Trfase_III_dom_1_sf"/>
</dbReference>
<dbReference type="InterPro" id="IPR044855">
    <property type="entry name" value="CoA-Trfase_III_dom3_sf"/>
</dbReference>
<dbReference type="SUPFAM" id="SSF89796">
    <property type="entry name" value="CoA-transferase family III (CaiB/BaiF)"/>
    <property type="match status" value="1"/>
</dbReference>
<evidence type="ECO:0000313" key="3">
    <source>
        <dbReference type="Proteomes" id="UP000238083"/>
    </source>
</evidence>
<keyword evidence="3" id="KW-1185">Reference proteome</keyword>
<dbReference type="RefSeq" id="WP_106213009.1">
    <property type="nucleotide sequence ID" value="NZ_PVZF01000009.1"/>
</dbReference>
<dbReference type="AlphaFoldDB" id="A0A2T0R177"/>
<comment type="caution">
    <text evidence="2">The sequence shown here is derived from an EMBL/GenBank/DDBJ whole genome shotgun (WGS) entry which is preliminary data.</text>
</comment>
<sequence length="424" mass="44874">MTDTDRPGSDRPDTAHPLAGKTVVDLTTALSGPYATLLLAGLGARVIKVENPELGGDSSRNNAPYYSAEGLQAQRTSDKDMSVSMMLRGRNKESVTLNLKTPEGARVFRELVTKADVLVENFSAGVTHRLGIDFPVVHELNPRLVYASISGFGAQGVPGGGKAMDTIIQALSGTMLTAGEPGDPPVRFGLPIADLVAPLFGVIGVLSALLEADRTGRGQHVDVSMLGALTSLVACEPFDAFEKVGMPLRTGSYVPRLAPFGVFEGTDGWFALCGPTDAFSRNLLTAVGRPELADDPRFSVRDMRVRHADELHALIRDWAAGLDVADAVARLEARGVPAAVVRDTGEAVRDPLVLQRGEVEVLRHPVYGVAPELYGSGVPIVLSGSSTSLDRPAPWLGEHTDSVLSELLGYDVERIAALRAAGAL</sequence>
<proteinExistence type="predicted"/>
<dbReference type="Proteomes" id="UP000238083">
    <property type="component" value="Unassembled WGS sequence"/>
</dbReference>
<evidence type="ECO:0000256" key="1">
    <source>
        <dbReference type="ARBA" id="ARBA00022679"/>
    </source>
</evidence>
<accession>A0A2T0R177</accession>
<dbReference type="InterPro" id="IPR003673">
    <property type="entry name" value="CoA-Trfase_fam_III"/>
</dbReference>
<evidence type="ECO:0000313" key="2">
    <source>
        <dbReference type="EMBL" id="PRY13047.1"/>
    </source>
</evidence>
<dbReference type="GO" id="GO:0008410">
    <property type="term" value="F:CoA-transferase activity"/>
    <property type="evidence" value="ECO:0007669"/>
    <property type="project" value="TreeGrafter"/>
</dbReference>
<dbReference type="InterPro" id="IPR050483">
    <property type="entry name" value="CoA-transferase_III_domain"/>
</dbReference>
<name>A0A2T0R177_9ACTN</name>
<keyword evidence="1 2" id="KW-0808">Transferase</keyword>
<dbReference type="Gene3D" id="3.30.1540.10">
    <property type="entry name" value="formyl-coa transferase, domain 3"/>
    <property type="match status" value="1"/>
</dbReference>
<organism evidence="2 3">
    <name type="scientific">Kineococcus rhizosphaerae</name>
    <dbReference type="NCBI Taxonomy" id="559628"/>
    <lineage>
        <taxon>Bacteria</taxon>
        <taxon>Bacillati</taxon>
        <taxon>Actinomycetota</taxon>
        <taxon>Actinomycetes</taxon>
        <taxon>Kineosporiales</taxon>
        <taxon>Kineosporiaceae</taxon>
        <taxon>Kineococcus</taxon>
    </lineage>
</organism>
<dbReference type="Gene3D" id="3.40.50.10540">
    <property type="entry name" value="Crotonobetainyl-coa:carnitine coa-transferase, domain 1"/>
    <property type="match status" value="1"/>
</dbReference>
<dbReference type="PANTHER" id="PTHR48207">
    <property type="entry name" value="SUCCINATE--HYDROXYMETHYLGLUTARATE COA-TRANSFERASE"/>
    <property type="match status" value="1"/>
</dbReference>
<gene>
    <name evidence="2" type="ORF">CLV37_109238</name>
</gene>
<dbReference type="OrthoDB" id="9797653at2"/>
<reference evidence="2 3" key="1">
    <citation type="submission" date="2018-03" db="EMBL/GenBank/DDBJ databases">
        <title>Genomic Encyclopedia of Archaeal and Bacterial Type Strains, Phase II (KMG-II): from individual species to whole genera.</title>
        <authorList>
            <person name="Goeker M."/>
        </authorList>
    </citation>
    <scope>NUCLEOTIDE SEQUENCE [LARGE SCALE GENOMIC DNA]</scope>
    <source>
        <strain evidence="2 3">DSM 19711</strain>
    </source>
</reference>
<dbReference type="Pfam" id="PF02515">
    <property type="entry name" value="CoA_transf_3"/>
    <property type="match status" value="1"/>
</dbReference>
<protein>
    <submittedName>
        <fullName evidence="2">Crotonobetainyl-CoA:carnitine CoA-transferase CaiB-like acyl-CoA transferase</fullName>
    </submittedName>
</protein>